<reference evidence="2 3" key="1">
    <citation type="submission" date="2018-02" db="EMBL/GenBank/DDBJ databases">
        <title>Genome sequence of the basidiomycete white-rot fungus Phlebia centrifuga.</title>
        <authorList>
            <person name="Granchi Z."/>
            <person name="Peng M."/>
            <person name="de Vries R.P."/>
            <person name="Hilden K."/>
            <person name="Makela M.R."/>
            <person name="Grigoriev I."/>
            <person name="Riley R."/>
        </authorList>
    </citation>
    <scope>NUCLEOTIDE SEQUENCE [LARGE SCALE GENOMIC DNA]</scope>
    <source>
        <strain evidence="2 3">FBCC195</strain>
    </source>
</reference>
<sequence length="119" mass="13509">MGGVCDEGRKFPSLAEESGRAMKGELPPSLYNLKMQRRENFPHPCRSVGTTYNERTGSWVLNQRSRRKMEPGWFPLFSSALGDGKHMRDEGRCSPNLTGSSKDDQRCVDEERDFPDLVV</sequence>
<proteinExistence type="predicted"/>
<name>A0A2R6RLJ6_9APHY</name>
<gene>
    <name evidence="2" type="ORF">PHLCEN_2v2566</name>
</gene>
<keyword evidence="3" id="KW-1185">Reference proteome</keyword>
<feature type="compositionally biased region" description="Basic and acidic residues" evidence="1">
    <location>
        <begin position="1"/>
        <end position="10"/>
    </location>
</feature>
<organism evidence="2 3">
    <name type="scientific">Hermanssonia centrifuga</name>
    <dbReference type="NCBI Taxonomy" id="98765"/>
    <lineage>
        <taxon>Eukaryota</taxon>
        <taxon>Fungi</taxon>
        <taxon>Dikarya</taxon>
        <taxon>Basidiomycota</taxon>
        <taxon>Agaricomycotina</taxon>
        <taxon>Agaricomycetes</taxon>
        <taxon>Polyporales</taxon>
        <taxon>Meruliaceae</taxon>
        <taxon>Hermanssonia</taxon>
    </lineage>
</organism>
<comment type="caution">
    <text evidence="2">The sequence shown here is derived from an EMBL/GenBank/DDBJ whole genome shotgun (WGS) entry which is preliminary data.</text>
</comment>
<accession>A0A2R6RLJ6</accession>
<evidence type="ECO:0000313" key="3">
    <source>
        <dbReference type="Proteomes" id="UP000186601"/>
    </source>
</evidence>
<dbReference type="EMBL" id="MLYV02000236">
    <property type="protein sequence ID" value="PSS30894.1"/>
    <property type="molecule type" value="Genomic_DNA"/>
</dbReference>
<evidence type="ECO:0000256" key="1">
    <source>
        <dbReference type="SAM" id="MobiDB-lite"/>
    </source>
</evidence>
<dbReference type="AlphaFoldDB" id="A0A2R6RLJ6"/>
<feature type="region of interest" description="Disordered" evidence="1">
    <location>
        <begin position="1"/>
        <end position="25"/>
    </location>
</feature>
<protein>
    <submittedName>
        <fullName evidence="2">Uncharacterized protein</fullName>
    </submittedName>
</protein>
<evidence type="ECO:0000313" key="2">
    <source>
        <dbReference type="EMBL" id="PSS30894.1"/>
    </source>
</evidence>
<dbReference type="Proteomes" id="UP000186601">
    <property type="component" value="Unassembled WGS sequence"/>
</dbReference>
<feature type="region of interest" description="Disordered" evidence="1">
    <location>
        <begin position="84"/>
        <end position="119"/>
    </location>
</feature>